<reference evidence="7 8" key="1">
    <citation type="submission" date="2024-01" db="EMBL/GenBank/DDBJ databases">
        <title>Uliginosibacterium soil sp. nov.</title>
        <authorList>
            <person name="Lv Y."/>
        </authorList>
    </citation>
    <scope>NUCLEOTIDE SEQUENCE [LARGE SCALE GENOMIC DNA]</scope>
    <source>
        <strain evidence="7 8">H3</strain>
    </source>
</reference>
<keyword evidence="4" id="KW-0238">DNA-binding</keyword>
<dbReference type="Gene3D" id="4.10.430.10">
    <property type="entry name" value="Histone-like protein H-NS, C-terminal domain"/>
    <property type="match status" value="1"/>
</dbReference>
<feature type="compositionally biased region" description="Low complexity" evidence="5">
    <location>
        <begin position="59"/>
        <end position="70"/>
    </location>
</feature>
<dbReference type="RefSeq" id="WP_327599153.1">
    <property type="nucleotide sequence ID" value="NZ_JAYXHS010000002.1"/>
</dbReference>
<protein>
    <submittedName>
        <fullName evidence="7">H-NS histone family protein</fullName>
    </submittedName>
</protein>
<keyword evidence="8" id="KW-1185">Reference proteome</keyword>
<gene>
    <name evidence="7" type="ORF">VVD49_10605</name>
</gene>
<evidence type="ECO:0000256" key="5">
    <source>
        <dbReference type="SAM" id="MobiDB-lite"/>
    </source>
</evidence>
<comment type="similarity">
    <text evidence="2">Belongs to the histone-like protein H-NS family.</text>
</comment>
<organism evidence="7 8">
    <name type="scientific">Uliginosibacterium silvisoli</name>
    <dbReference type="NCBI Taxonomy" id="3114758"/>
    <lineage>
        <taxon>Bacteria</taxon>
        <taxon>Pseudomonadati</taxon>
        <taxon>Pseudomonadota</taxon>
        <taxon>Betaproteobacteria</taxon>
        <taxon>Rhodocyclales</taxon>
        <taxon>Zoogloeaceae</taxon>
        <taxon>Uliginosibacterium</taxon>
    </lineage>
</organism>
<accession>A0ABU6K2N0</accession>
<dbReference type="InterPro" id="IPR027444">
    <property type="entry name" value="H-NS_C_dom"/>
</dbReference>
<feature type="domain" description="DNA-binding protein H-NS-like C-terminal" evidence="6">
    <location>
        <begin position="71"/>
        <end position="116"/>
    </location>
</feature>
<evidence type="ECO:0000256" key="4">
    <source>
        <dbReference type="ARBA" id="ARBA00023125"/>
    </source>
</evidence>
<evidence type="ECO:0000256" key="1">
    <source>
        <dbReference type="ARBA" id="ARBA00004453"/>
    </source>
</evidence>
<dbReference type="EMBL" id="JAYXHS010000002">
    <property type="protein sequence ID" value="MEC5386178.1"/>
    <property type="molecule type" value="Genomic_DNA"/>
</dbReference>
<evidence type="ECO:0000256" key="3">
    <source>
        <dbReference type="ARBA" id="ARBA00022490"/>
    </source>
</evidence>
<evidence type="ECO:0000259" key="6">
    <source>
        <dbReference type="SMART" id="SM00528"/>
    </source>
</evidence>
<keyword evidence="3" id="KW-0963">Cytoplasm</keyword>
<dbReference type="Pfam" id="PF00816">
    <property type="entry name" value="Histone_HNS"/>
    <property type="match status" value="1"/>
</dbReference>
<comment type="caution">
    <text evidence="7">The sequence shown here is derived from an EMBL/GenBank/DDBJ whole genome shotgun (WGS) entry which is preliminary data.</text>
</comment>
<dbReference type="Proteomes" id="UP001331561">
    <property type="component" value="Unassembled WGS sequence"/>
</dbReference>
<dbReference type="SMART" id="SM00528">
    <property type="entry name" value="HNS"/>
    <property type="match status" value="1"/>
</dbReference>
<comment type="subcellular location">
    <subcellularLocation>
        <location evidence="1">Cytoplasm</location>
        <location evidence="1">Nucleoid</location>
    </subcellularLocation>
</comment>
<dbReference type="InterPro" id="IPR037150">
    <property type="entry name" value="H-NS_C_dom_sf"/>
</dbReference>
<dbReference type="PANTHER" id="PTHR38097">
    <property type="match status" value="1"/>
</dbReference>
<evidence type="ECO:0000313" key="8">
    <source>
        <dbReference type="Proteomes" id="UP001331561"/>
    </source>
</evidence>
<evidence type="ECO:0000256" key="2">
    <source>
        <dbReference type="ARBA" id="ARBA00010610"/>
    </source>
</evidence>
<sequence>MVLSKLSLSELNRQKARIEAEIARRSQNSKRDLLKKVQKLASDAGVPLSELLGTKLPKATKAAKVATPKPRGSKGKVAPKYRNPADASQTWTGRGRQPLWVSGHVASGKAITDLLIK</sequence>
<dbReference type="PANTHER" id="PTHR38097:SF2">
    <property type="entry name" value="DNA-BINDING PROTEIN STPA"/>
    <property type="match status" value="1"/>
</dbReference>
<name>A0ABU6K2N0_9RHOO</name>
<dbReference type="SUPFAM" id="SSF81273">
    <property type="entry name" value="H-NS histone-like proteins"/>
    <property type="match status" value="1"/>
</dbReference>
<feature type="region of interest" description="Disordered" evidence="5">
    <location>
        <begin position="59"/>
        <end position="94"/>
    </location>
</feature>
<evidence type="ECO:0000313" key="7">
    <source>
        <dbReference type="EMBL" id="MEC5386178.1"/>
    </source>
</evidence>
<proteinExistence type="inferred from homology"/>